<dbReference type="EMBL" id="JAPFFF010000008">
    <property type="protein sequence ID" value="KAK8883823.1"/>
    <property type="molecule type" value="Genomic_DNA"/>
</dbReference>
<evidence type="ECO:0000256" key="4">
    <source>
        <dbReference type="PROSITE-ProRule" id="PRU10141"/>
    </source>
</evidence>
<keyword evidence="1 5" id="KW-0723">Serine/threonine-protein kinase</keyword>
<organism evidence="7 8">
    <name type="scientific">Tritrichomonas musculus</name>
    <dbReference type="NCBI Taxonomy" id="1915356"/>
    <lineage>
        <taxon>Eukaryota</taxon>
        <taxon>Metamonada</taxon>
        <taxon>Parabasalia</taxon>
        <taxon>Tritrichomonadida</taxon>
        <taxon>Tritrichomonadidae</taxon>
        <taxon>Tritrichomonas</taxon>
    </lineage>
</organism>
<evidence type="ECO:0000313" key="7">
    <source>
        <dbReference type="EMBL" id="KAK8883823.1"/>
    </source>
</evidence>
<feature type="binding site" evidence="4">
    <location>
        <position position="43"/>
    </location>
    <ligand>
        <name>ATP</name>
        <dbReference type="ChEBI" id="CHEBI:30616"/>
    </ligand>
</feature>
<evidence type="ECO:0000256" key="3">
    <source>
        <dbReference type="ARBA" id="ARBA00022840"/>
    </source>
</evidence>
<proteinExistence type="inferred from homology"/>
<dbReference type="SMART" id="SM00220">
    <property type="entry name" value="S_TKc"/>
    <property type="match status" value="1"/>
</dbReference>
<keyword evidence="1 5" id="KW-0808">Transferase</keyword>
<dbReference type="InterPro" id="IPR017441">
    <property type="entry name" value="Protein_kinase_ATP_BS"/>
</dbReference>
<dbReference type="InterPro" id="IPR000719">
    <property type="entry name" value="Prot_kinase_dom"/>
</dbReference>
<dbReference type="SUPFAM" id="SSF56112">
    <property type="entry name" value="Protein kinase-like (PK-like)"/>
    <property type="match status" value="1"/>
</dbReference>
<gene>
    <name evidence="7" type="ORF">M9Y10_042922</name>
</gene>
<dbReference type="PANTHER" id="PTHR44329:SF214">
    <property type="entry name" value="PROTEIN KINASE DOMAIN-CONTAINING PROTEIN"/>
    <property type="match status" value="1"/>
</dbReference>
<evidence type="ECO:0000313" key="8">
    <source>
        <dbReference type="Proteomes" id="UP001470230"/>
    </source>
</evidence>
<dbReference type="InterPro" id="IPR008271">
    <property type="entry name" value="Ser/Thr_kinase_AS"/>
</dbReference>
<dbReference type="Proteomes" id="UP001470230">
    <property type="component" value="Unassembled WGS sequence"/>
</dbReference>
<sequence>MELEDAFFETSDYELTNTKLGEGQFGEVFLVKNIDDDKLYAAKIINVQCNYSGKEQLRLIRETAILHSLDHPAIVKFYGVNFHAFDDPSQLSPTILTEYLAKGSFKEVLKKAEHGLADHEWNATKKHICLLGIADAMRYLHSHGVLHRDLKPENILIDGDYRPRIADFGMSRCFSKALSRSMQLSMTGKIGTPLYMSPELFEDEEHFSPGVDVYAFGIMAYEIASGQEPYSENGKSITLTNLVRKVLNGKRPDFVEGITEPMWELITRCWSKDPKERPSFDEIFDELSTNFSLLDEDVDEEEINEYIKYLGDKRNEKTAVSEEKDDFRFEYDQLVKKQENDKKIYSDMLKILIGKHSGIGDLYFDSVKGNILHLACKAGNIELVKYLISLNKIDLASKSIFIYFLIPFHFG</sequence>
<dbReference type="PANTHER" id="PTHR44329">
    <property type="entry name" value="SERINE/THREONINE-PROTEIN KINASE TNNI3K-RELATED"/>
    <property type="match status" value="1"/>
</dbReference>
<dbReference type="Gene3D" id="1.10.510.10">
    <property type="entry name" value="Transferase(Phosphotransferase) domain 1"/>
    <property type="match status" value="1"/>
</dbReference>
<name>A0ABR2JYB6_9EUKA</name>
<protein>
    <recommendedName>
        <fullName evidence="6">Protein kinase domain-containing protein</fullName>
    </recommendedName>
</protein>
<dbReference type="InterPro" id="IPR011009">
    <property type="entry name" value="Kinase-like_dom_sf"/>
</dbReference>
<dbReference type="Pfam" id="PF00069">
    <property type="entry name" value="Pkinase"/>
    <property type="match status" value="1"/>
</dbReference>
<dbReference type="PROSITE" id="PS50011">
    <property type="entry name" value="PROTEIN_KINASE_DOM"/>
    <property type="match status" value="1"/>
</dbReference>
<dbReference type="PROSITE" id="PS00108">
    <property type="entry name" value="PROTEIN_KINASE_ST"/>
    <property type="match status" value="1"/>
</dbReference>
<keyword evidence="3 4" id="KW-0067">ATP-binding</keyword>
<comment type="caution">
    <text evidence="7">The sequence shown here is derived from an EMBL/GenBank/DDBJ whole genome shotgun (WGS) entry which is preliminary data.</text>
</comment>
<dbReference type="PRINTS" id="PR00109">
    <property type="entry name" value="TYRKINASE"/>
</dbReference>
<evidence type="ECO:0000256" key="1">
    <source>
        <dbReference type="ARBA" id="ARBA00022527"/>
    </source>
</evidence>
<keyword evidence="8" id="KW-1185">Reference proteome</keyword>
<keyword evidence="1 5" id="KW-0418">Kinase</keyword>
<dbReference type="InterPro" id="IPR001245">
    <property type="entry name" value="Ser-Thr/Tyr_kinase_cat_dom"/>
</dbReference>
<comment type="similarity">
    <text evidence="5">Belongs to the protein kinase superfamily.</text>
</comment>
<evidence type="ECO:0000259" key="6">
    <source>
        <dbReference type="PROSITE" id="PS50011"/>
    </source>
</evidence>
<evidence type="ECO:0000256" key="5">
    <source>
        <dbReference type="RuleBase" id="RU000304"/>
    </source>
</evidence>
<keyword evidence="2 4" id="KW-0547">Nucleotide-binding</keyword>
<reference evidence="7 8" key="1">
    <citation type="submission" date="2024-04" db="EMBL/GenBank/DDBJ databases">
        <title>Tritrichomonas musculus Genome.</title>
        <authorList>
            <person name="Alves-Ferreira E."/>
            <person name="Grigg M."/>
            <person name="Lorenzi H."/>
            <person name="Galac M."/>
        </authorList>
    </citation>
    <scope>NUCLEOTIDE SEQUENCE [LARGE SCALE GENOMIC DNA]</scope>
    <source>
        <strain evidence="7 8">EAF2021</strain>
    </source>
</reference>
<dbReference type="PROSITE" id="PS00107">
    <property type="entry name" value="PROTEIN_KINASE_ATP"/>
    <property type="match status" value="1"/>
</dbReference>
<evidence type="ECO:0000256" key="2">
    <source>
        <dbReference type="ARBA" id="ARBA00022741"/>
    </source>
</evidence>
<accession>A0ABR2JYB6</accession>
<feature type="domain" description="Protein kinase" evidence="6">
    <location>
        <begin position="14"/>
        <end position="291"/>
    </location>
</feature>
<dbReference type="InterPro" id="IPR051681">
    <property type="entry name" value="Ser/Thr_Kinases-Pseudokinases"/>
</dbReference>